<accession>A0A1F5NTR8</accession>
<gene>
    <name evidence="1" type="ORF">A2826_00685</name>
</gene>
<dbReference type="EMBL" id="MFEI01000010">
    <property type="protein sequence ID" value="OGE81065.1"/>
    <property type="molecule type" value="Genomic_DNA"/>
</dbReference>
<dbReference type="AlphaFoldDB" id="A0A1F5NTR8"/>
<protein>
    <submittedName>
        <fullName evidence="1">Uncharacterized protein</fullName>
    </submittedName>
</protein>
<organism evidence="1 2">
    <name type="scientific">Candidatus Doudnabacteria bacterium RIFCSPHIGHO2_01_FULL_43_23</name>
    <dbReference type="NCBI Taxonomy" id="1817822"/>
    <lineage>
        <taxon>Bacteria</taxon>
        <taxon>Candidatus Doudnaibacteriota</taxon>
    </lineage>
</organism>
<proteinExistence type="predicted"/>
<evidence type="ECO:0000313" key="2">
    <source>
        <dbReference type="Proteomes" id="UP000177912"/>
    </source>
</evidence>
<reference evidence="1 2" key="1">
    <citation type="journal article" date="2016" name="Nat. Commun.">
        <title>Thousands of microbial genomes shed light on interconnected biogeochemical processes in an aquifer system.</title>
        <authorList>
            <person name="Anantharaman K."/>
            <person name="Brown C.T."/>
            <person name="Hug L.A."/>
            <person name="Sharon I."/>
            <person name="Castelle C.J."/>
            <person name="Probst A.J."/>
            <person name="Thomas B.C."/>
            <person name="Singh A."/>
            <person name="Wilkins M.J."/>
            <person name="Karaoz U."/>
            <person name="Brodie E.L."/>
            <person name="Williams K.H."/>
            <person name="Hubbard S.S."/>
            <person name="Banfield J.F."/>
        </authorList>
    </citation>
    <scope>NUCLEOTIDE SEQUENCE [LARGE SCALE GENOMIC DNA]</scope>
</reference>
<comment type="caution">
    <text evidence="1">The sequence shown here is derived from an EMBL/GenBank/DDBJ whole genome shotgun (WGS) entry which is preliminary data.</text>
</comment>
<name>A0A1F5NTR8_9BACT</name>
<dbReference type="STRING" id="1817822.A2826_00685"/>
<evidence type="ECO:0000313" key="1">
    <source>
        <dbReference type="EMBL" id="OGE81065.1"/>
    </source>
</evidence>
<dbReference type="Proteomes" id="UP000177912">
    <property type="component" value="Unassembled WGS sequence"/>
</dbReference>
<sequence length="78" mass="9218">MSEKSREQRAKEEDKKDDKIKKIIEELRAAGHQFEILEDASEYIVQFDNREIRVTKVDTEPDIVSDQLRQAIEKSNKK</sequence>